<organism evidence="13 14">
    <name type="scientific">Murimonas intestini</name>
    <dbReference type="NCBI Taxonomy" id="1337051"/>
    <lineage>
        <taxon>Bacteria</taxon>
        <taxon>Bacillati</taxon>
        <taxon>Bacillota</taxon>
        <taxon>Clostridia</taxon>
        <taxon>Lachnospirales</taxon>
        <taxon>Lachnospiraceae</taxon>
        <taxon>Murimonas</taxon>
    </lineage>
</organism>
<dbReference type="Gene3D" id="1.10.3090.10">
    <property type="entry name" value="cca-adding enzyme, domain 2"/>
    <property type="match status" value="1"/>
</dbReference>
<dbReference type="SUPFAM" id="SSF81891">
    <property type="entry name" value="Poly A polymerase C-terminal region-like"/>
    <property type="match status" value="1"/>
</dbReference>
<dbReference type="RefSeq" id="WP_257497692.1">
    <property type="nucleotide sequence ID" value="NZ_JANKBI010000007.1"/>
</dbReference>
<feature type="domain" description="Poly A polymerase head" evidence="10">
    <location>
        <begin position="27"/>
        <end position="147"/>
    </location>
</feature>
<dbReference type="NCBIfam" id="TIGR00277">
    <property type="entry name" value="HDIG"/>
    <property type="match status" value="1"/>
</dbReference>
<dbReference type="Gene3D" id="1.10.246.80">
    <property type="match status" value="1"/>
</dbReference>
<dbReference type="InterPro" id="IPR032828">
    <property type="entry name" value="PolyA_RNA-bd"/>
</dbReference>
<comment type="caution">
    <text evidence="13">The sequence shown here is derived from an EMBL/GenBank/DDBJ whole genome shotgun (WGS) entry which is preliminary data.</text>
</comment>
<keyword evidence="8 9" id="KW-0694">RNA-binding</keyword>
<keyword evidence="5" id="KW-0479">Metal-binding</keyword>
<dbReference type="InterPro" id="IPR006675">
    <property type="entry name" value="HDIG_dom"/>
</dbReference>
<dbReference type="PANTHER" id="PTHR46173:SF1">
    <property type="entry name" value="CCA TRNA NUCLEOTIDYLTRANSFERASE 1, MITOCHONDRIAL"/>
    <property type="match status" value="1"/>
</dbReference>
<accession>A0AB73T2P6</accession>
<dbReference type="CDD" id="cd05398">
    <property type="entry name" value="NT_ClassII-CCAase"/>
    <property type="match status" value="1"/>
</dbReference>
<evidence type="ECO:0000256" key="1">
    <source>
        <dbReference type="ARBA" id="ARBA00001946"/>
    </source>
</evidence>
<feature type="domain" description="CCA-adding enzyme C-terminal" evidence="12">
    <location>
        <begin position="297"/>
        <end position="442"/>
    </location>
</feature>
<dbReference type="GO" id="GO:0000166">
    <property type="term" value="F:nucleotide binding"/>
    <property type="evidence" value="ECO:0007669"/>
    <property type="project" value="UniProtKB-KW"/>
</dbReference>
<dbReference type="InterPro" id="IPR032810">
    <property type="entry name" value="CCA-adding_enz_C"/>
</dbReference>
<evidence type="ECO:0000313" key="14">
    <source>
        <dbReference type="Proteomes" id="UP000245412"/>
    </source>
</evidence>
<dbReference type="EMBL" id="QGGY01000007">
    <property type="protein sequence ID" value="PWJ75029.1"/>
    <property type="molecule type" value="Genomic_DNA"/>
</dbReference>
<dbReference type="GO" id="GO:0046872">
    <property type="term" value="F:metal ion binding"/>
    <property type="evidence" value="ECO:0007669"/>
    <property type="project" value="UniProtKB-KW"/>
</dbReference>
<keyword evidence="6" id="KW-0547">Nucleotide-binding</keyword>
<evidence type="ECO:0000256" key="2">
    <source>
        <dbReference type="ARBA" id="ARBA00022679"/>
    </source>
</evidence>
<dbReference type="GO" id="GO:0016779">
    <property type="term" value="F:nucleotidyltransferase activity"/>
    <property type="evidence" value="ECO:0007669"/>
    <property type="project" value="UniProtKB-KW"/>
</dbReference>
<name>A0AB73T2P6_9FIRM</name>
<keyword evidence="7" id="KW-0460">Magnesium</keyword>
<keyword evidence="3" id="KW-0819">tRNA processing</keyword>
<dbReference type="Pfam" id="PF13735">
    <property type="entry name" value="tRNA_NucTran2_2"/>
    <property type="match status" value="1"/>
</dbReference>
<dbReference type="Proteomes" id="UP000245412">
    <property type="component" value="Unassembled WGS sequence"/>
</dbReference>
<evidence type="ECO:0000256" key="8">
    <source>
        <dbReference type="ARBA" id="ARBA00022884"/>
    </source>
</evidence>
<dbReference type="Pfam" id="PF12627">
    <property type="entry name" value="PolyA_pol_RNAbd"/>
    <property type="match status" value="1"/>
</dbReference>
<comment type="cofactor">
    <cofactor evidence="1">
        <name>Mg(2+)</name>
        <dbReference type="ChEBI" id="CHEBI:18420"/>
    </cofactor>
</comment>
<dbReference type="InterPro" id="IPR043519">
    <property type="entry name" value="NT_sf"/>
</dbReference>
<protein>
    <submittedName>
        <fullName evidence="13">tRNA nucleotidyltransferase (CCA-adding enzyme)</fullName>
    </submittedName>
</protein>
<evidence type="ECO:0000259" key="11">
    <source>
        <dbReference type="Pfam" id="PF12627"/>
    </source>
</evidence>
<dbReference type="GO" id="GO:0000049">
    <property type="term" value="F:tRNA binding"/>
    <property type="evidence" value="ECO:0007669"/>
    <property type="project" value="TreeGrafter"/>
</dbReference>
<evidence type="ECO:0000256" key="7">
    <source>
        <dbReference type="ARBA" id="ARBA00022842"/>
    </source>
</evidence>
<evidence type="ECO:0000259" key="10">
    <source>
        <dbReference type="Pfam" id="PF01743"/>
    </source>
</evidence>
<keyword evidence="2 9" id="KW-0808">Transferase</keyword>
<comment type="similarity">
    <text evidence="9">Belongs to the tRNA nucleotidyltransferase/poly(A) polymerase family.</text>
</comment>
<feature type="domain" description="tRNA nucleotidyltransferase/poly(A) polymerase RNA and SrmB- binding" evidence="11">
    <location>
        <begin position="176"/>
        <end position="235"/>
    </location>
</feature>
<reference evidence="13 14" key="1">
    <citation type="submission" date="2018-05" db="EMBL/GenBank/DDBJ databases">
        <authorList>
            <person name="Goeker M."/>
            <person name="Huntemann M."/>
            <person name="Clum A."/>
            <person name="Pillay M."/>
            <person name="Palaniappan K."/>
            <person name="Varghese N."/>
            <person name="Mikhailova N."/>
            <person name="Stamatis D."/>
            <person name="Reddy T."/>
            <person name="Daum C."/>
            <person name="Shapiro N."/>
            <person name="Ivanova N."/>
            <person name="Kyrpides N."/>
            <person name="Woyke T."/>
        </authorList>
    </citation>
    <scope>NUCLEOTIDE SEQUENCE [LARGE SCALE GENOMIC DNA]</scope>
    <source>
        <strain evidence="13 14">DSM 26524</strain>
    </source>
</reference>
<evidence type="ECO:0000313" key="13">
    <source>
        <dbReference type="EMBL" id="PWJ75029.1"/>
    </source>
</evidence>
<dbReference type="SUPFAM" id="SSF81301">
    <property type="entry name" value="Nucleotidyltransferase"/>
    <property type="match status" value="1"/>
</dbReference>
<dbReference type="Gene3D" id="3.30.460.10">
    <property type="entry name" value="Beta Polymerase, domain 2"/>
    <property type="match status" value="1"/>
</dbReference>
<evidence type="ECO:0000256" key="9">
    <source>
        <dbReference type="RuleBase" id="RU003953"/>
    </source>
</evidence>
<evidence type="ECO:0000259" key="12">
    <source>
        <dbReference type="Pfam" id="PF13735"/>
    </source>
</evidence>
<keyword evidence="14" id="KW-1185">Reference proteome</keyword>
<dbReference type="InterPro" id="IPR003607">
    <property type="entry name" value="HD/PDEase_dom"/>
</dbReference>
<keyword evidence="4" id="KW-0548">Nucleotidyltransferase</keyword>
<evidence type="ECO:0000256" key="6">
    <source>
        <dbReference type="ARBA" id="ARBA00022741"/>
    </source>
</evidence>
<proteinExistence type="inferred from homology"/>
<evidence type="ECO:0000256" key="5">
    <source>
        <dbReference type="ARBA" id="ARBA00022723"/>
    </source>
</evidence>
<dbReference type="Pfam" id="PF01743">
    <property type="entry name" value="PolyA_pol"/>
    <property type="match status" value="1"/>
</dbReference>
<gene>
    <name evidence="13" type="ORF">C7383_10736</name>
</gene>
<evidence type="ECO:0000256" key="4">
    <source>
        <dbReference type="ARBA" id="ARBA00022695"/>
    </source>
</evidence>
<evidence type="ECO:0000256" key="3">
    <source>
        <dbReference type="ARBA" id="ARBA00022694"/>
    </source>
</evidence>
<dbReference type="PANTHER" id="PTHR46173">
    <property type="entry name" value="CCA TRNA NUCLEOTIDYLTRANSFERASE 1, MITOCHONDRIAL"/>
    <property type="match status" value="1"/>
</dbReference>
<dbReference type="AlphaFoldDB" id="A0AB73T2P6"/>
<dbReference type="InterPro" id="IPR002646">
    <property type="entry name" value="PolA_pol_head_dom"/>
</dbReference>
<sequence>MEVGLKIDLPEHVQAIIGKLEEAGYEAYAVGGCVRDSLIGRIPGDWDITTSAKPGEVKALFARTVDTGIQHGTVTVLMDKMGYEVTTYRVDGEYEDGRHPREVEFTASLLEDLKRRDFTINAMAYNDRCGIVDIFGGRQDLKDKIIRCVGDAMERFSEDALRILRAVRFSAQLGCTIAESTRQAVSSLAGNLKHISAERIQAELVKLLLSDNPQYLKDAWELGITAVILPEFDAIMKQEQNTPHHCFNVGGHTLKAMELVKPDKVLRLTMLFHDMGKPLVHSSDEEGRDRFYGHPDVSEEIAGRVMRRLRFDNDTIGKVCRLVKYHDTHPVLKPANVRRLVHKVGNELFLSLLLVQEADIRAQSTYKREEKLEALLKLKEIYQDILRDSDCLSLKDLKITGKDLIGDGMAPGRELGQVLQGLLDDVLSEPEHNTKEYLLDAARKLRRQYNTP</sequence>
<dbReference type="InterPro" id="IPR050264">
    <property type="entry name" value="Bact_CCA-adding_enz_type3_sf"/>
</dbReference>
<dbReference type="GO" id="GO:0008033">
    <property type="term" value="P:tRNA processing"/>
    <property type="evidence" value="ECO:0007669"/>
    <property type="project" value="UniProtKB-KW"/>
</dbReference>
<dbReference type="CDD" id="cd00077">
    <property type="entry name" value="HDc"/>
    <property type="match status" value="1"/>
</dbReference>